<feature type="signal peptide" evidence="2">
    <location>
        <begin position="1"/>
        <end position="40"/>
    </location>
</feature>
<dbReference type="EMBL" id="CP048836">
    <property type="protein sequence ID" value="QID16235.1"/>
    <property type="molecule type" value="Genomic_DNA"/>
</dbReference>
<evidence type="ECO:0000256" key="2">
    <source>
        <dbReference type="SAM" id="SignalP"/>
    </source>
</evidence>
<dbReference type="InterPro" id="IPR050738">
    <property type="entry name" value="Sulfatase"/>
</dbReference>
<dbReference type="Proteomes" id="UP000501991">
    <property type="component" value="Chromosome"/>
</dbReference>
<dbReference type="GO" id="GO:0004065">
    <property type="term" value="F:arylsulfatase activity"/>
    <property type="evidence" value="ECO:0007669"/>
    <property type="project" value="TreeGrafter"/>
</dbReference>
<dbReference type="Gene3D" id="3.40.720.10">
    <property type="entry name" value="Alkaline Phosphatase, subunit A"/>
    <property type="match status" value="1"/>
</dbReference>
<accession>A0A6C1B014</accession>
<dbReference type="InterPro" id="IPR000917">
    <property type="entry name" value="Sulfatase_N"/>
</dbReference>
<feature type="chain" id="PRO_5025609698" evidence="2">
    <location>
        <begin position="41"/>
        <end position="594"/>
    </location>
</feature>
<sequence length="594" mass="65306">MRRSTLNKTIDSTHTKRLAGTLAACALALAGIAQAPLAQAAPVAKRPNLIVILADDLGYSDIGRFGGDIATPNLDKLAHDGTTMTQFYASPFCSPTRAMLMSGTDNHLAGFGDMGELLVPEQKGKPGYEGHLNDRVVTVAEVLKSAGYRTAMTGKWHLGVPEQFSPAARGFDQSYALVQGGASHYGDQLGVIAGNPDKSPKAIYRENGKTVDIPKDFYSSDFYTSKMIDYLKAGEHSGKPFFAYLAYTAPHWPLQAPQVDVNKYEGRYKAGYEALRKERLARMRQMGIVTTDEAAYPGNAVWPKWDELTPEQKASEARRMAVYAAMVDRMDQNIGRLFAYLKQSGQMDNTYVFFMSDNGPDGNSVYDVARTREWIHKQLDNSTANLGRPGSFAEYGPGWAQVSATPFHLYKAFVYEGGISVPAIAWGPGVKAGVVKRDALRITDIAPTLYQLAGAHYPTMHKGNAVVPLRGKSMLAYLRGNATEVHGKDEAMGWELGGRKALRKGDWKIVYANKPWGSGDWELYNVAEDRSELHNLAAANPQKLGEMLTAWKDYVRQTGTLEIPGLADRPGYSNSRGYYDDLEYEAKLKPRAAQ</sequence>
<feature type="domain" description="Sulfatase N-terminal" evidence="3">
    <location>
        <begin position="47"/>
        <end position="455"/>
    </location>
</feature>
<dbReference type="Pfam" id="PF00884">
    <property type="entry name" value="Sulfatase"/>
    <property type="match status" value="1"/>
</dbReference>
<dbReference type="Gene3D" id="3.30.1120.10">
    <property type="match status" value="1"/>
</dbReference>
<name>A0A6C1B014_9RHOO</name>
<dbReference type="InterPro" id="IPR017850">
    <property type="entry name" value="Alkaline_phosphatase_core_sf"/>
</dbReference>
<organism evidence="4 5">
    <name type="scientific">Nitrogeniibacter mangrovi</name>
    <dbReference type="NCBI Taxonomy" id="2016596"/>
    <lineage>
        <taxon>Bacteria</taxon>
        <taxon>Pseudomonadati</taxon>
        <taxon>Pseudomonadota</taxon>
        <taxon>Betaproteobacteria</taxon>
        <taxon>Rhodocyclales</taxon>
        <taxon>Zoogloeaceae</taxon>
        <taxon>Nitrogeniibacter</taxon>
    </lineage>
</organism>
<dbReference type="PANTHER" id="PTHR42693">
    <property type="entry name" value="ARYLSULFATASE FAMILY MEMBER"/>
    <property type="match status" value="1"/>
</dbReference>
<evidence type="ECO:0000256" key="1">
    <source>
        <dbReference type="ARBA" id="ARBA00008779"/>
    </source>
</evidence>
<dbReference type="PANTHER" id="PTHR42693:SF33">
    <property type="entry name" value="ARYLSULFATASE"/>
    <property type="match status" value="1"/>
</dbReference>
<evidence type="ECO:0000259" key="3">
    <source>
        <dbReference type="Pfam" id="PF00884"/>
    </source>
</evidence>
<protein>
    <submittedName>
        <fullName evidence="4">Arylsulfatase</fullName>
    </submittedName>
</protein>
<evidence type="ECO:0000313" key="5">
    <source>
        <dbReference type="Proteomes" id="UP000501991"/>
    </source>
</evidence>
<keyword evidence="5" id="KW-1185">Reference proteome</keyword>
<proteinExistence type="inferred from homology"/>
<dbReference type="SUPFAM" id="SSF53649">
    <property type="entry name" value="Alkaline phosphatase-like"/>
    <property type="match status" value="1"/>
</dbReference>
<evidence type="ECO:0000313" key="4">
    <source>
        <dbReference type="EMBL" id="QID16235.1"/>
    </source>
</evidence>
<dbReference type="AlphaFoldDB" id="A0A6C1B014"/>
<dbReference type="CDD" id="cd16025">
    <property type="entry name" value="PAS_like"/>
    <property type="match status" value="1"/>
</dbReference>
<dbReference type="KEGG" id="azq:G3580_00510"/>
<reference evidence="4 5" key="1">
    <citation type="submission" date="2020-02" db="EMBL/GenBank/DDBJ databases">
        <title>Nitrogenibacter mangrovi gen. nov., sp. nov. isolated from mangrove sediment, a denitrifying betaproteobacterium.</title>
        <authorList>
            <person name="Liao H."/>
            <person name="Tian Y."/>
        </authorList>
    </citation>
    <scope>NUCLEOTIDE SEQUENCE [LARGE SCALE GENOMIC DNA]</scope>
    <source>
        <strain evidence="4 5">M9-3-2</strain>
    </source>
</reference>
<gene>
    <name evidence="4" type="ORF">G3580_00510</name>
</gene>
<comment type="similarity">
    <text evidence="1">Belongs to the sulfatase family.</text>
</comment>
<keyword evidence="2" id="KW-0732">Signal</keyword>